<reference evidence="1 2" key="1">
    <citation type="submission" date="2013-08" db="EMBL/GenBank/DDBJ databases">
        <title>Genome sequencing of Cellulomonas carbonis T26.</title>
        <authorList>
            <person name="Chen F."/>
            <person name="Li Y."/>
            <person name="Wang G."/>
        </authorList>
    </citation>
    <scope>NUCLEOTIDE SEQUENCE [LARGE SCALE GENOMIC DNA]</scope>
    <source>
        <strain evidence="1 2">T26</strain>
    </source>
</reference>
<reference evidence="1 2" key="2">
    <citation type="journal article" date="2015" name="Stand. Genomic Sci.">
        <title>Draft genome sequence of Cellulomonas carbonis T26(T) and comparative analysis of six Cellulomonas genomes.</title>
        <authorList>
            <person name="Zhuang W."/>
            <person name="Zhang S."/>
            <person name="Xia X."/>
            <person name="Wang G."/>
        </authorList>
    </citation>
    <scope>NUCLEOTIDE SEQUENCE [LARGE SCALE GENOMIC DNA]</scope>
    <source>
        <strain evidence="1 2">T26</strain>
    </source>
</reference>
<dbReference type="RefSeq" id="WP_043608671.1">
    <property type="nucleotide sequence ID" value="NZ_AXCY01000096.1"/>
</dbReference>
<name>A0A0A0BQR3_9CELL</name>
<gene>
    <name evidence="1" type="ORF">N868_02115</name>
</gene>
<organism evidence="1 2">
    <name type="scientific">Cellulomonas carbonis T26</name>
    <dbReference type="NCBI Taxonomy" id="947969"/>
    <lineage>
        <taxon>Bacteria</taxon>
        <taxon>Bacillati</taxon>
        <taxon>Actinomycetota</taxon>
        <taxon>Actinomycetes</taxon>
        <taxon>Micrococcales</taxon>
        <taxon>Cellulomonadaceae</taxon>
        <taxon>Cellulomonas</taxon>
    </lineage>
</organism>
<sequence length="158" mass="18165">MGVKLTLDKKLFTKLTENLPSIPQEMQQVAEKAIRESGGILEKGLREQVTNDDILSVRAKKRLIHTLRPTEITDSTVIKVKGELGWKFDNTDNPKTDDGRLSQYLNYGTVERYTKDGRYTGKITGAQFLNRALRKKTKQMKTKQKDIIESYIKTLFEE</sequence>
<dbReference type="AlphaFoldDB" id="A0A0A0BQR3"/>
<keyword evidence="2" id="KW-1185">Reference proteome</keyword>
<proteinExistence type="predicted"/>
<accession>A0A0A0BQR3</accession>
<evidence type="ECO:0000313" key="1">
    <source>
        <dbReference type="EMBL" id="KGM09449.1"/>
    </source>
</evidence>
<protein>
    <recommendedName>
        <fullName evidence="3">HK97 gp10 family phage protein</fullName>
    </recommendedName>
</protein>
<evidence type="ECO:0008006" key="3">
    <source>
        <dbReference type="Google" id="ProtNLM"/>
    </source>
</evidence>
<dbReference type="EMBL" id="AXCY01000096">
    <property type="protein sequence ID" value="KGM09449.1"/>
    <property type="molecule type" value="Genomic_DNA"/>
</dbReference>
<comment type="caution">
    <text evidence="1">The sequence shown here is derived from an EMBL/GenBank/DDBJ whole genome shotgun (WGS) entry which is preliminary data.</text>
</comment>
<evidence type="ECO:0000313" key="2">
    <source>
        <dbReference type="Proteomes" id="UP000029839"/>
    </source>
</evidence>
<dbReference type="Proteomes" id="UP000029839">
    <property type="component" value="Unassembled WGS sequence"/>
</dbReference>